<keyword evidence="5" id="KW-0808">Transferase</keyword>
<sequence>MGARRDAGSGAGAGATAASAAYPAHWEADIALSDGSAAHLRPILPSDADALQRFHTAQSEHSRYLRFFAPMPELSPRDLTRFTVVDHRDRVALIVLIGEDIVAVGRFDRLEGTSEAEVAFNVADSQQGKGLGSVLLEHLAAAARERGVATFVADVLPQNSRMINVFTDAGFDVRRTYDDGVVVVEFSIDPTERSRAVIAEREHRAEARAMERMLHPASLAVLGVSSHRDSMGGRILRHIEQAGYDGELHVVARDALELQGHSTYSRIADVPGPVDLAVIALARAEDCIAAVEECGRAGVRAVLLPTEAFAETSGSGAAGGRGADPSGAGERPSLQRRLVGAARREGVRVLGPGSLGFLRTGEHSLNASLVPHLPRAGGVALAGQSGALSAMLLGGVESRGIGVHEFVSVGNRADVSLNDTLQHWQDDEDVRVIALSLESMGNPRKFTRIARRITRKRPLVVLRPPGTTTAAPPGHDVRSSQLPRRALDQVLLSAGVVPTLSVDQLTDVVDALDRQGVPPGDRVGLLANTAALGESLRGAADAAGLRVVRDERRALLSTDPRFVERAFTSLAALGEVDVVVLAVLDALGEDLSASLARMARTARGADVRLVVCAVTDLDRFESLERATRADDEMPPLHPTPVLAVRAAAGMLAARRGAVGGDEPALREGIDREAARRIVQTEISAPGAPGTAPRALDQERTSALLETYGLHLLPSRTVADADDAVRAASEIGYPIALKSTDPVLSHRSDLGGVRLDIPDAVQLRHAFAAMRRDLAFSSADLAVQAMAPPGIPVVVRSVEDPSLGPVLAFSLAGDATDLLDDVAYAIPPLDDESVTRLIDGPATSVKLRGHLGLPAADRARLEDLVIRVGLMAEDLPELHSLVLHPVVVGRGGCTIIGARAEVAQAPNRTDSLRRTLSGPASA</sequence>
<evidence type="ECO:0000256" key="2">
    <source>
        <dbReference type="SAM" id="MobiDB-lite"/>
    </source>
</evidence>
<dbReference type="InterPro" id="IPR011761">
    <property type="entry name" value="ATP-grasp"/>
</dbReference>
<proteinExistence type="predicted"/>
<reference evidence="5" key="1">
    <citation type="submission" date="2022-05" db="EMBL/GenBank/DDBJ databases">
        <title>Genomic analysis of Brachybacterium sp. CBA3104.</title>
        <authorList>
            <person name="Roh S.W."/>
            <person name="Kim Y.B."/>
            <person name="Kim Y."/>
        </authorList>
    </citation>
    <scope>NUCLEOTIDE SEQUENCE</scope>
    <source>
        <strain evidence="5">CBA3104</strain>
    </source>
</reference>
<dbReference type="InterPro" id="IPR013815">
    <property type="entry name" value="ATP_grasp_subdomain_1"/>
</dbReference>
<feature type="domain" description="ATP-grasp" evidence="3">
    <location>
        <begin position="701"/>
        <end position="737"/>
    </location>
</feature>
<dbReference type="Gene3D" id="3.40.50.261">
    <property type="entry name" value="Succinyl-CoA synthetase domains"/>
    <property type="match status" value="1"/>
</dbReference>
<dbReference type="PROSITE" id="PS51186">
    <property type="entry name" value="GNAT"/>
    <property type="match status" value="1"/>
</dbReference>
<dbReference type="InterPro" id="IPR032875">
    <property type="entry name" value="Succ_CoA_lig_flav_dom"/>
</dbReference>
<dbReference type="SUPFAM" id="SSF52210">
    <property type="entry name" value="Succinyl-CoA synthetase domains"/>
    <property type="match status" value="1"/>
</dbReference>
<organism evidence="5 6">
    <name type="scientific">Brachybacterium kimchii</name>
    <dbReference type="NCBI Taxonomy" id="2942909"/>
    <lineage>
        <taxon>Bacteria</taxon>
        <taxon>Bacillati</taxon>
        <taxon>Actinomycetota</taxon>
        <taxon>Actinomycetes</taxon>
        <taxon>Micrococcales</taxon>
        <taxon>Dermabacteraceae</taxon>
        <taxon>Brachybacterium</taxon>
    </lineage>
</organism>
<dbReference type="PANTHER" id="PTHR42793">
    <property type="entry name" value="COA BINDING DOMAIN CONTAINING PROTEIN"/>
    <property type="match status" value="1"/>
</dbReference>
<dbReference type="Gene3D" id="3.40.630.30">
    <property type="match status" value="1"/>
</dbReference>
<dbReference type="EMBL" id="CP097218">
    <property type="protein sequence ID" value="UQN30929.1"/>
    <property type="molecule type" value="Genomic_DNA"/>
</dbReference>
<dbReference type="Proteomes" id="UP001055868">
    <property type="component" value="Chromosome"/>
</dbReference>
<dbReference type="GO" id="GO:0016746">
    <property type="term" value="F:acyltransferase activity"/>
    <property type="evidence" value="ECO:0007669"/>
    <property type="project" value="UniProtKB-KW"/>
</dbReference>
<keyword evidence="5" id="KW-0012">Acyltransferase</keyword>
<dbReference type="InterPro" id="IPR036291">
    <property type="entry name" value="NAD(P)-bd_dom_sf"/>
</dbReference>
<dbReference type="Gene3D" id="3.40.50.720">
    <property type="entry name" value="NAD(P)-binding Rossmann-like Domain"/>
    <property type="match status" value="1"/>
</dbReference>
<accession>A0ABY4N8P4</accession>
<dbReference type="Pfam" id="PF00583">
    <property type="entry name" value="Acetyltransf_1"/>
    <property type="match status" value="1"/>
</dbReference>
<dbReference type="Pfam" id="PF13607">
    <property type="entry name" value="Succ_CoA_lig"/>
    <property type="match status" value="1"/>
</dbReference>
<dbReference type="PANTHER" id="PTHR42793:SF1">
    <property type="entry name" value="PEPTIDYL-LYSINE N-ACETYLTRANSFERASE PATZ"/>
    <property type="match status" value="1"/>
</dbReference>
<evidence type="ECO:0000256" key="1">
    <source>
        <dbReference type="PROSITE-ProRule" id="PRU00409"/>
    </source>
</evidence>
<evidence type="ECO:0000313" key="6">
    <source>
        <dbReference type="Proteomes" id="UP001055868"/>
    </source>
</evidence>
<dbReference type="SUPFAM" id="SSF56059">
    <property type="entry name" value="Glutathione synthetase ATP-binding domain-like"/>
    <property type="match status" value="1"/>
</dbReference>
<dbReference type="Pfam" id="PF13380">
    <property type="entry name" value="CoA_binding_2"/>
    <property type="match status" value="1"/>
</dbReference>
<dbReference type="RefSeq" id="WP_249480326.1">
    <property type="nucleotide sequence ID" value="NZ_CP097218.1"/>
</dbReference>
<dbReference type="SMART" id="SM00881">
    <property type="entry name" value="CoA_binding"/>
    <property type="match status" value="1"/>
</dbReference>
<name>A0ABY4N8P4_9MICO</name>
<evidence type="ECO:0000313" key="5">
    <source>
        <dbReference type="EMBL" id="UQN30929.1"/>
    </source>
</evidence>
<dbReference type="InterPro" id="IPR003781">
    <property type="entry name" value="CoA-bd"/>
</dbReference>
<evidence type="ECO:0000259" key="4">
    <source>
        <dbReference type="PROSITE" id="PS51186"/>
    </source>
</evidence>
<dbReference type="Pfam" id="PF13549">
    <property type="entry name" value="ATP-grasp_5"/>
    <property type="match status" value="1"/>
</dbReference>
<dbReference type="EC" id="2.3.1.-" evidence="5"/>
<dbReference type="InterPro" id="IPR016181">
    <property type="entry name" value="Acyl_CoA_acyltransferase"/>
</dbReference>
<dbReference type="SUPFAM" id="SSF51735">
    <property type="entry name" value="NAD(P)-binding Rossmann-fold domains"/>
    <property type="match status" value="1"/>
</dbReference>
<evidence type="ECO:0000259" key="3">
    <source>
        <dbReference type="PROSITE" id="PS50975"/>
    </source>
</evidence>
<dbReference type="Gene3D" id="3.30.1490.20">
    <property type="entry name" value="ATP-grasp fold, A domain"/>
    <property type="match status" value="1"/>
</dbReference>
<keyword evidence="1" id="KW-0067">ATP-binding</keyword>
<dbReference type="InterPro" id="IPR000182">
    <property type="entry name" value="GNAT_dom"/>
</dbReference>
<keyword evidence="6" id="KW-1185">Reference proteome</keyword>
<dbReference type="CDD" id="cd04301">
    <property type="entry name" value="NAT_SF"/>
    <property type="match status" value="1"/>
</dbReference>
<dbReference type="PROSITE" id="PS50975">
    <property type="entry name" value="ATP_GRASP"/>
    <property type="match status" value="1"/>
</dbReference>
<gene>
    <name evidence="5" type="ORF">M4486_06435</name>
</gene>
<feature type="domain" description="N-acetyltransferase" evidence="4">
    <location>
        <begin position="38"/>
        <end position="189"/>
    </location>
</feature>
<dbReference type="InterPro" id="IPR016102">
    <property type="entry name" value="Succinyl-CoA_synth-like"/>
</dbReference>
<feature type="region of interest" description="Disordered" evidence="2">
    <location>
        <begin position="312"/>
        <end position="334"/>
    </location>
</feature>
<keyword evidence="1" id="KW-0547">Nucleotide-binding</keyword>
<dbReference type="Gene3D" id="3.30.470.20">
    <property type="entry name" value="ATP-grasp fold, B domain"/>
    <property type="match status" value="1"/>
</dbReference>
<dbReference type="SUPFAM" id="SSF55729">
    <property type="entry name" value="Acyl-CoA N-acyltransferases (Nat)"/>
    <property type="match status" value="1"/>
</dbReference>
<protein>
    <submittedName>
        <fullName evidence="5">GNAT family N-acetyltransferase</fullName>
        <ecNumber evidence="5">2.3.1.-</ecNumber>
    </submittedName>
</protein>